<dbReference type="SMART" id="SM00418">
    <property type="entry name" value="HTH_ARSR"/>
    <property type="match status" value="1"/>
</dbReference>
<evidence type="ECO:0000256" key="1">
    <source>
        <dbReference type="ARBA" id="ARBA00023015"/>
    </source>
</evidence>
<evidence type="ECO:0000256" key="3">
    <source>
        <dbReference type="ARBA" id="ARBA00023163"/>
    </source>
</evidence>
<keyword evidence="1" id="KW-0805">Transcription regulation</keyword>
<keyword evidence="2" id="KW-0238">DNA-binding</keyword>
<dbReference type="PANTHER" id="PTHR42756:SF1">
    <property type="entry name" value="TRANSCRIPTIONAL REPRESSOR OF EMRAB OPERON"/>
    <property type="match status" value="1"/>
</dbReference>
<evidence type="ECO:0000259" key="4">
    <source>
        <dbReference type="PROSITE" id="PS50995"/>
    </source>
</evidence>
<dbReference type="Proteomes" id="UP001220377">
    <property type="component" value="Chromosome"/>
</dbReference>
<accession>A0ABY7WRT3</accession>
<feature type="domain" description="HTH marR-type" evidence="4">
    <location>
        <begin position="29"/>
        <end position="162"/>
    </location>
</feature>
<dbReference type="InterPro" id="IPR011991">
    <property type="entry name" value="ArsR-like_HTH"/>
</dbReference>
<dbReference type="InterPro" id="IPR000835">
    <property type="entry name" value="HTH_MarR-typ"/>
</dbReference>
<name>A0ABY7WRT3_9LACO</name>
<reference evidence="5 6" key="1">
    <citation type="submission" date="2023-02" db="EMBL/GenBank/DDBJ databases">
        <title>Genome sequence of Lacticaseibacillus sp. KACC 23028.</title>
        <authorList>
            <person name="Kim S."/>
            <person name="Heo J."/>
            <person name="Kwon S.-W."/>
        </authorList>
    </citation>
    <scope>NUCLEOTIDE SEQUENCE [LARGE SCALE GENOMIC DNA]</scope>
    <source>
        <strain evidence="5 6">KACC 23028</strain>
    </source>
</reference>
<dbReference type="PRINTS" id="PR00598">
    <property type="entry name" value="HTHMARR"/>
</dbReference>
<dbReference type="SMART" id="SM00347">
    <property type="entry name" value="HTH_MARR"/>
    <property type="match status" value="1"/>
</dbReference>
<keyword evidence="3" id="KW-0804">Transcription</keyword>
<dbReference type="SUPFAM" id="SSF46785">
    <property type="entry name" value="Winged helix' DNA-binding domain"/>
    <property type="match status" value="1"/>
</dbReference>
<evidence type="ECO:0000313" key="5">
    <source>
        <dbReference type="EMBL" id="WDF82504.1"/>
    </source>
</evidence>
<dbReference type="Pfam" id="PF12802">
    <property type="entry name" value="MarR_2"/>
    <property type="match status" value="1"/>
</dbReference>
<gene>
    <name evidence="5" type="ORF">PQ472_11505</name>
</gene>
<organism evidence="5 6">
    <name type="scientific">Lacticaseibacillus pabuli</name>
    <dbReference type="NCBI Taxonomy" id="3025672"/>
    <lineage>
        <taxon>Bacteria</taxon>
        <taxon>Bacillati</taxon>
        <taxon>Bacillota</taxon>
        <taxon>Bacilli</taxon>
        <taxon>Lactobacillales</taxon>
        <taxon>Lactobacillaceae</taxon>
        <taxon>Lacticaseibacillus</taxon>
    </lineage>
</organism>
<dbReference type="InterPro" id="IPR036388">
    <property type="entry name" value="WH-like_DNA-bd_sf"/>
</dbReference>
<keyword evidence="6" id="KW-1185">Reference proteome</keyword>
<dbReference type="PANTHER" id="PTHR42756">
    <property type="entry name" value="TRANSCRIPTIONAL REGULATOR, MARR"/>
    <property type="match status" value="1"/>
</dbReference>
<dbReference type="PROSITE" id="PS50995">
    <property type="entry name" value="HTH_MARR_2"/>
    <property type="match status" value="1"/>
</dbReference>
<dbReference type="EMBL" id="CP117884">
    <property type="protein sequence ID" value="WDF82504.1"/>
    <property type="molecule type" value="Genomic_DNA"/>
</dbReference>
<sequence>MPNFNFKDRPDDARLRITQAQYPDTNITTVQTFLSLQYAYRTIQSQYEAALSEFDLSESRFILLMFLYRAEDGLTVSDLAQKLGVTKATTSKLLRAMTTAELVEKRPDAQDKRAVKIHLTVAGTKRLTAFLPVNFQTVNRLLGNLSESEQQELEQLLNKMIAPASGEKD</sequence>
<dbReference type="Gene3D" id="1.10.10.10">
    <property type="entry name" value="Winged helix-like DNA-binding domain superfamily/Winged helix DNA-binding domain"/>
    <property type="match status" value="1"/>
</dbReference>
<evidence type="ECO:0000313" key="6">
    <source>
        <dbReference type="Proteomes" id="UP001220377"/>
    </source>
</evidence>
<dbReference type="CDD" id="cd00090">
    <property type="entry name" value="HTH_ARSR"/>
    <property type="match status" value="1"/>
</dbReference>
<protein>
    <submittedName>
        <fullName evidence="5">MarR family transcriptional regulator</fullName>
    </submittedName>
</protein>
<dbReference type="InterPro" id="IPR001845">
    <property type="entry name" value="HTH_ArsR_DNA-bd_dom"/>
</dbReference>
<dbReference type="InterPro" id="IPR036390">
    <property type="entry name" value="WH_DNA-bd_sf"/>
</dbReference>
<dbReference type="RefSeq" id="WP_274260002.1">
    <property type="nucleotide sequence ID" value="NZ_CP117884.1"/>
</dbReference>
<evidence type="ECO:0000256" key="2">
    <source>
        <dbReference type="ARBA" id="ARBA00023125"/>
    </source>
</evidence>
<proteinExistence type="predicted"/>